<dbReference type="GO" id="GO:0009306">
    <property type="term" value="P:protein secretion"/>
    <property type="evidence" value="ECO:0007669"/>
    <property type="project" value="UniProtKB-UniRule"/>
</dbReference>
<protein>
    <recommendedName>
        <fullName evidence="9">Protein translocase subunit SecE</fullName>
    </recommendedName>
</protein>
<comment type="similarity">
    <text evidence="9">Belongs to the SecE/SEC61-gamma family.</text>
</comment>
<dbReference type="Gene3D" id="1.20.5.1030">
    <property type="entry name" value="Preprotein translocase secy subunit"/>
    <property type="match status" value="1"/>
</dbReference>
<keyword evidence="2 9" id="KW-0813">Transport</keyword>
<keyword evidence="6 9" id="KW-1133">Transmembrane helix</keyword>
<dbReference type="GO" id="GO:0005886">
    <property type="term" value="C:plasma membrane"/>
    <property type="evidence" value="ECO:0007669"/>
    <property type="project" value="UniProtKB-SubCell"/>
</dbReference>
<evidence type="ECO:0000313" key="11">
    <source>
        <dbReference type="Proteomes" id="UP000273516"/>
    </source>
</evidence>
<evidence type="ECO:0000256" key="4">
    <source>
        <dbReference type="ARBA" id="ARBA00022692"/>
    </source>
</evidence>
<dbReference type="NCBIfam" id="TIGR00964">
    <property type="entry name" value="secE_bact"/>
    <property type="match status" value="1"/>
</dbReference>
<keyword evidence="5 9" id="KW-0653">Protein transport</keyword>
<dbReference type="RefSeq" id="WP_122110466.1">
    <property type="nucleotide sequence ID" value="NZ_QOKZ01000001.1"/>
</dbReference>
<dbReference type="AlphaFoldDB" id="A0A3M0N0Z2"/>
<dbReference type="Proteomes" id="UP000273516">
    <property type="component" value="Unassembled WGS sequence"/>
</dbReference>
<gene>
    <name evidence="9" type="primary">secE</name>
    <name evidence="10" type="ORF">C9E81_01060</name>
</gene>
<dbReference type="PANTHER" id="PTHR33910">
    <property type="entry name" value="PROTEIN TRANSLOCASE SUBUNIT SECE"/>
    <property type="match status" value="1"/>
</dbReference>
<evidence type="ECO:0000256" key="6">
    <source>
        <dbReference type="ARBA" id="ARBA00022989"/>
    </source>
</evidence>
<evidence type="ECO:0000256" key="9">
    <source>
        <dbReference type="HAMAP-Rule" id="MF_00422"/>
    </source>
</evidence>
<organism evidence="10 11">
    <name type="scientific">Paracoccus alkanivorans</name>
    <dbReference type="NCBI Taxonomy" id="2116655"/>
    <lineage>
        <taxon>Bacteria</taxon>
        <taxon>Pseudomonadati</taxon>
        <taxon>Pseudomonadota</taxon>
        <taxon>Alphaproteobacteria</taxon>
        <taxon>Rhodobacterales</taxon>
        <taxon>Paracoccaceae</taxon>
        <taxon>Paracoccus</taxon>
    </lineage>
</organism>
<dbReference type="EMBL" id="QOKZ01000001">
    <property type="protein sequence ID" value="RMC37377.1"/>
    <property type="molecule type" value="Genomic_DNA"/>
</dbReference>
<keyword evidence="4 9" id="KW-0812">Transmembrane</keyword>
<comment type="function">
    <text evidence="9">Essential subunit of the Sec protein translocation channel SecYEG. Clamps together the 2 halves of SecY. May contact the channel plug during translocation.</text>
</comment>
<dbReference type="OrthoDB" id="9812738at2"/>
<evidence type="ECO:0000256" key="8">
    <source>
        <dbReference type="ARBA" id="ARBA00023136"/>
    </source>
</evidence>
<dbReference type="GO" id="GO:0065002">
    <property type="term" value="P:intracellular protein transmembrane transport"/>
    <property type="evidence" value="ECO:0007669"/>
    <property type="project" value="UniProtKB-UniRule"/>
</dbReference>
<reference evidence="10 11" key="1">
    <citation type="submission" date="2018-07" db="EMBL/GenBank/DDBJ databases">
        <authorList>
            <person name="Zhang Y."/>
            <person name="Wang L."/>
            <person name="Ma S."/>
        </authorList>
    </citation>
    <scope>NUCLEOTIDE SEQUENCE [LARGE SCALE GENOMIC DNA]</scope>
    <source>
        <strain evidence="10 11">4-2</strain>
    </source>
</reference>
<name>A0A3M0N0Z2_9RHOB</name>
<keyword evidence="8 9" id="KW-0472">Membrane</keyword>
<accession>A0A3M0N0Z2</accession>
<dbReference type="GO" id="GO:0008320">
    <property type="term" value="F:protein transmembrane transporter activity"/>
    <property type="evidence" value="ECO:0007669"/>
    <property type="project" value="UniProtKB-UniRule"/>
</dbReference>
<evidence type="ECO:0000256" key="7">
    <source>
        <dbReference type="ARBA" id="ARBA00023010"/>
    </source>
</evidence>
<evidence type="ECO:0000313" key="10">
    <source>
        <dbReference type="EMBL" id="RMC37377.1"/>
    </source>
</evidence>
<evidence type="ECO:0000256" key="3">
    <source>
        <dbReference type="ARBA" id="ARBA00022475"/>
    </source>
</evidence>
<comment type="subunit">
    <text evidence="9">Component of the Sec protein translocase complex. Heterotrimer consisting of SecY, SecE and SecG subunits. The heterotrimers can form oligomers, although 1 heterotrimer is thought to be able to translocate proteins. Interacts with the ribosome. Interacts with SecDF, and other proteins may be involved. Interacts with SecA.</text>
</comment>
<dbReference type="InterPro" id="IPR038379">
    <property type="entry name" value="SecE_sf"/>
</dbReference>
<comment type="caution">
    <text evidence="10">The sequence shown here is derived from an EMBL/GenBank/DDBJ whole genome shotgun (WGS) entry which is preliminary data.</text>
</comment>
<proteinExistence type="inferred from homology"/>
<dbReference type="InterPro" id="IPR001901">
    <property type="entry name" value="Translocase_SecE/Sec61-g"/>
</dbReference>
<feature type="transmembrane region" description="Helical" evidence="9">
    <location>
        <begin position="39"/>
        <end position="59"/>
    </location>
</feature>
<comment type="subcellular location">
    <subcellularLocation>
        <location evidence="9">Cell membrane</location>
        <topology evidence="9">Single-pass membrane protein</topology>
    </subcellularLocation>
    <subcellularLocation>
        <location evidence="1">Membrane</location>
    </subcellularLocation>
</comment>
<evidence type="ECO:0000256" key="2">
    <source>
        <dbReference type="ARBA" id="ARBA00022448"/>
    </source>
</evidence>
<dbReference type="InterPro" id="IPR005807">
    <property type="entry name" value="SecE_bac"/>
</dbReference>
<evidence type="ECO:0000256" key="5">
    <source>
        <dbReference type="ARBA" id="ARBA00022927"/>
    </source>
</evidence>
<dbReference type="HAMAP" id="MF_00422">
    <property type="entry name" value="SecE"/>
    <property type="match status" value="1"/>
</dbReference>
<dbReference type="GO" id="GO:0043952">
    <property type="term" value="P:protein transport by the Sec complex"/>
    <property type="evidence" value="ECO:0007669"/>
    <property type="project" value="UniProtKB-UniRule"/>
</dbReference>
<keyword evidence="3 9" id="KW-1003">Cell membrane</keyword>
<keyword evidence="7 9" id="KW-0811">Translocation</keyword>
<keyword evidence="11" id="KW-1185">Reference proteome</keyword>
<dbReference type="GO" id="GO:0006605">
    <property type="term" value="P:protein targeting"/>
    <property type="evidence" value="ECO:0007669"/>
    <property type="project" value="UniProtKB-UniRule"/>
</dbReference>
<dbReference type="PANTHER" id="PTHR33910:SF1">
    <property type="entry name" value="PROTEIN TRANSLOCASE SUBUNIT SECE"/>
    <property type="match status" value="1"/>
</dbReference>
<dbReference type="Pfam" id="PF00584">
    <property type="entry name" value="SecE"/>
    <property type="match status" value="1"/>
</dbReference>
<sequence length="72" mass="8043">MEFPKEPTVANPVQFINQVRAEGAKITWPTRREVVTTTIMVLIMAALTSLFFFLVDLAIRFGITNGLQMISG</sequence>
<evidence type="ECO:0000256" key="1">
    <source>
        <dbReference type="ARBA" id="ARBA00004370"/>
    </source>
</evidence>